<protein>
    <submittedName>
        <fullName evidence="2">Uncharacterized protein</fullName>
    </submittedName>
</protein>
<dbReference type="EMBL" id="JBHUOG010000001">
    <property type="protein sequence ID" value="MFD2792677.1"/>
    <property type="molecule type" value="Genomic_DNA"/>
</dbReference>
<evidence type="ECO:0000256" key="1">
    <source>
        <dbReference type="SAM" id="MobiDB-lite"/>
    </source>
</evidence>
<feature type="compositionally biased region" description="Basic and acidic residues" evidence="1">
    <location>
        <begin position="41"/>
        <end position="63"/>
    </location>
</feature>
<dbReference type="RefSeq" id="WP_377180526.1">
    <property type="nucleotide sequence ID" value="NZ_JBHUOG010000001.1"/>
</dbReference>
<comment type="caution">
    <text evidence="2">The sequence shown here is derived from an EMBL/GenBank/DDBJ whole genome shotgun (WGS) entry which is preliminary data.</text>
</comment>
<organism evidence="2 3">
    <name type="scientific">Promicromonospora vindobonensis</name>
    <dbReference type="NCBI Taxonomy" id="195748"/>
    <lineage>
        <taxon>Bacteria</taxon>
        <taxon>Bacillati</taxon>
        <taxon>Actinomycetota</taxon>
        <taxon>Actinomycetes</taxon>
        <taxon>Micrococcales</taxon>
        <taxon>Promicromonosporaceae</taxon>
        <taxon>Promicromonospora</taxon>
    </lineage>
</organism>
<keyword evidence="3" id="KW-1185">Reference proteome</keyword>
<evidence type="ECO:0000313" key="3">
    <source>
        <dbReference type="Proteomes" id="UP001597479"/>
    </source>
</evidence>
<dbReference type="Proteomes" id="UP001597479">
    <property type="component" value="Unassembled WGS sequence"/>
</dbReference>
<gene>
    <name evidence="2" type="ORF">ACFS27_03855</name>
</gene>
<reference evidence="3" key="1">
    <citation type="journal article" date="2019" name="Int. J. Syst. Evol. Microbiol.">
        <title>The Global Catalogue of Microorganisms (GCM) 10K type strain sequencing project: providing services to taxonomists for standard genome sequencing and annotation.</title>
        <authorList>
            <consortium name="The Broad Institute Genomics Platform"/>
            <consortium name="The Broad Institute Genome Sequencing Center for Infectious Disease"/>
            <person name="Wu L."/>
            <person name="Ma J."/>
        </authorList>
    </citation>
    <scope>NUCLEOTIDE SEQUENCE [LARGE SCALE GENOMIC DNA]</scope>
    <source>
        <strain evidence="3">CCM 7044</strain>
    </source>
</reference>
<evidence type="ECO:0000313" key="2">
    <source>
        <dbReference type="EMBL" id="MFD2792677.1"/>
    </source>
</evidence>
<feature type="compositionally biased region" description="Basic and acidic residues" evidence="1">
    <location>
        <begin position="8"/>
        <end position="32"/>
    </location>
</feature>
<proteinExistence type="predicted"/>
<name>A0ABW5VM52_9MICO</name>
<accession>A0ABW5VM52</accession>
<sequence length="63" mass="7319">MFGFSDYAEYRRNEQEIDRRAEQTRVAREHAARQQAAAQRSAEHTARRSARATDTDQARPRVA</sequence>
<feature type="region of interest" description="Disordered" evidence="1">
    <location>
        <begin position="1"/>
        <end position="63"/>
    </location>
</feature>